<gene>
    <name evidence="2" type="ORF">MYCIT1_LOCUS7927</name>
</gene>
<protein>
    <submittedName>
        <fullName evidence="2">Uncharacterized protein</fullName>
    </submittedName>
</protein>
<sequence>MYHLWTIQNAKGHGKNETLDSLRAEVNKFIKLGLVVASSQKSATMKWDQYILTIVLRLGVCLVGWPSNTPFQTPSKISTVDSMQELRDALKTGECHWRKITAEERLKWKKKYDQEVKDGKLKVTTKKPRSDLNGTHKRKTATARPSKLKKAKSAATVGCVDDGNQDRDGEEEEEEEANNSVQKVRWSTRGDDEDNLTAPQQKRKTPGSGSARASKQKPKAGKKSKTSSSISAKKKVAVKKSSRLAVLAQKAKAVASKSKS</sequence>
<comment type="caution">
    <text evidence="2">The sequence shown here is derived from an EMBL/GenBank/DDBJ whole genome shotgun (WGS) entry which is preliminary data.</text>
</comment>
<dbReference type="EMBL" id="CAVNYO010000108">
    <property type="protein sequence ID" value="CAK5266267.1"/>
    <property type="molecule type" value="Genomic_DNA"/>
</dbReference>
<dbReference type="Proteomes" id="UP001295794">
    <property type="component" value="Unassembled WGS sequence"/>
</dbReference>
<evidence type="ECO:0000256" key="1">
    <source>
        <dbReference type="SAM" id="MobiDB-lite"/>
    </source>
</evidence>
<feature type="compositionally biased region" description="Basic residues" evidence="1">
    <location>
        <begin position="232"/>
        <end position="242"/>
    </location>
</feature>
<accession>A0AAD2H243</accession>
<keyword evidence="3" id="KW-1185">Reference proteome</keyword>
<feature type="compositionally biased region" description="Acidic residues" evidence="1">
    <location>
        <begin position="168"/>
        <end position="177"/>
    </location>
</feature>
<organism evidence="2 3">
    <name type="scientific">Mycena citricolor</name>
    <dbReference type="NCBI Taxonomy" id="2018698"/>
    <lineage>
        <taxon>Eukaryota</taxon>
        <taxon>Fungi</taxon>
        <taxon>Dikarya</taxon>
        <taxon>Basidiomycota</taxon>
        <taxon>Agaricomycotina</taxon>
        <taxon>Agaricomycetes</taxon>
        <taxon>Agaricomycetidae</taxon>
        <taxon>Agaricales</taxon>
        <taxon>Marasmiineae</taxon>
        <taxon>Mycenaceae</taxon>
        <taxon>Mycena</taxon>
    </lineage>
</organism>
<feature type="compositionally biased region" description="Basic residues" evidence="1">
    <location>
        <begin position="214"/>
        <end position="225"/>
    </location>
</feature>
<evidence type="ECO:0000313" key="3">
    <source>
        <dbReference type="Proteomes" id="UP001295794"/>
    </source>
</evidence>
<name>A0AAD2H243_9AGAR</name>
<feature type="region of interest" description="Disordered" evidence="1">
    <location>
        <begin position="119"/>
        <end position="245"/>
    </location>
</feature>
<dbReference type="AlphaFoldDB" id="A0AAD2H243"/>
<proteinExistence type="predicted"/>
<feature type="compositionally biased region" description="Basic residues" evidence="1">
    <location>
        <begin position="135"/>
        <end position="152"/>
    </location>
</feature>
<evidence type="ECO:0000313" key="2">
    <source>
        <dbReference type="EMBL" id="CAK5266267.1"/>
    </source>
</evidence>
<reference evidence="2" key="1">
    <citation type="submission" date="2023-11" db="EMBL/GenBank/DDBJ databases">
        <authorList>
            <person name="De Vega J J."/>
            <person name="De Vega J J."/>
        </authorList>
    </citation>
    <scope>NUCLEOTIDE SEQUENCE</scope>
</reference>